<sequence>MISKTCSSDMKSRRMFRHRGSVAILLTAFLAGCGTTTPLDTFNLSTPQPMVTVPKRKNLQLLIPGPAALKALDSENIVVSSAPGSIEYLKGAQWGDRLTNIVQSRLVQAYENTSAFGGIGRPGDGLAINYQVLTDLRMFGIQAYTSPQTAVVEMAVRLLSDKTGEVRATRVFRTAIPVTGTSNAAYVKALDKAFDQTVNEIVSWTISTL</sequence>
<dbReference type="EMBL" id="CP000887">
    <property type="protein sequence ID" value="ACD72482.1"/>
    <property type="molecule type" value="Genomic_DNA"/>
</dbReference>
<dbReference type="PROSITE" id="PS51257">
    <property type="entry name" value="PROKAR_LIPOPROTEIN"/>
    <property type="match status" value="1"/>
</dbReference>
<protein>
    <recommendedName>
        <fullName evidence="1">ABC-type transport auxiliary lipoprotein component domain-containing protein</fullName>
    </recommendedName>
</protein>
<reference evidence="2 3" key="1">
    <citation type="journal article" date="2008" name="PLoS ONE">
        <title>Genome sequence of Brucella abortus vaccine strain S19 compared to virulent strains yields candidate virulence genes.</title>
        <authorList>
            <person name="Crasta O.R."/>
            <person name="Folkerts O."/>
            <person name="Fei Z."/>
            <person name="Mane S.P."/>
            <person name="Evans C."/>
            <person name="Martino-Catt S."/>
            <person name="Bricker B."/>
            <person name="Yu G."/>
            <person name="Du L."/>
            <person name="Sobral B.W."/>
        </authorList>
    </citation>
    <scope>NUCLEOTIDE SEQUENCE [LARGE SCALE GENOMIC DNA]</scope>
    <source>
        <strain evidence="2 3">S19</strain>
    </source>
</reference>
<organism evidence="2 3">
    <name type="scientific">Brucella abortus (strain S19)</name>
    <dbReference type="NCBI Taxonomy" id="430066"/>
    <lineage>
        <taxon>Bacteria</taxon>
        <taxon>Pseudomonadati</taxon>
        <taxon>Pseudomonadota</taxon>
        <taxon>Alphaproteobacteria</taxon>
        <taxon>Hyphomicrobiales</taxon>
        <taxon>Brucellaceae</taxon>
        <taxon>Brucella/Ochrobactrum group</taxon>
        <taxon>Brucella</taxon>
    </lineage>
</organism>
<proteinExistence type="predicted"/>
<dbReference type="Pfam" id="PF03886">
    <property type="entry name" value="ABC_trans_aux"/>
    <property type="match status" value="1"/>
</dbReference>
<name>A0A0F6AQR5_BRUA1</name>
<dbReference type="HOGENOM" id="CLU_093163_1_0_5"/>
<evidence type="ECO:0000313" key="2">
    <source>
        <dbReference type="EMBL" id="ACD72482.1"/>
    </source>
</evidence>
<accession>A0A0F6AQR5</accession>
<dbReference type="InterPro" id="IPR005586">
    <property type="entry name" value="ABC_trans_aux"/>
</dbReference>
<evidence type="ECO:0000313" key="3">
    <source>
        <dbReference type="Proteomes" id="UP000002565"/>
    </source>
</evidence>
<dbReference type="Proteomes" id="UP000002565">
    <property type="component" value="Chromosome 1"/>
</dbReference>
<dbReference type="SUPFAM" id="SSF159594">
    <property type="entry name" value="XCC0632-like"/>
    <property type="match status" value="1"/>
</dbReference>
<dbReference type="KEGG" id="bmc:BAbS19_I09670"/>
<gene>
    <name evidence="2" type="ordered locus">BAbS19_I09670</name>
</gene>
<dbReference type="Gene3D" id="3.40.50.10610">
    <property type="entry name" value="ABC-type transport auxiliary lipoprotein component"/>
    <property type="match status" value="1"/>
</dbReference>
<feature type="domain" description="ABC-type transport auxiliary lipoprotein component" evidence="1">
    <location>
        <begin position="42"/>
        <end position="202"/>
    </location>
</feature>
<evidence type="ECO:0000259" key="1">
    <source>
        <dbReference type="Pfam" id="PF03886"/>
    </source>
</evidence>
<dbReference type="AlphaFoldDB" id="A0A0F6AQR5"/>